<dbReference type="EMBL" id="MNCJ02000332">
    <property type="protein sequence ID" value="KAF5755251.1"/>
    <property type="molecule type" value="Genomic_DNA"/>
</dbReference>
<proteinExistence type="predicted"/>
<accession>A0A9K3DH79</accession>
<evidence type="ECO:0000313" key="2">
    <source>
        <dbReference type="Proteomes" id="UP000215914"/>
    </source>
</evidence>
<name>A0A9K3DH79_HELAN</name>
<organism evidence="1 2">
    <name type="scientific">Helianthus annuus</name>
    <name type="common">Common sunflower</name>
    <dbReference type="NCBI Taxonomy" id="4232"/>
    <lineage>
        <taxon>Eukaryota</taxon>
        <taxon>Viridiplantae</taxon>
        <taxon>Streptophyta</taxon>
        <taxon>Embryophyta</taxon>
        <taxon>Tracheophyta</taxon>
        <taxon>Spermatophyta</taxon>
        <taxon>Magnoliopsida</taxon>
        <taxon>eudicotyledons</taxon>
        <taxon>Gunneridae</taxon>
        <taxon>Pentapetalae</taxon>
        <taxon>asterids</taxon>
        <taxon>campanulids</taxon>
        <taxon>Asterales</taxon>
        <taxon>Asteraceae</taxon>
        <taxon>Asteroideae</taxon>
        <taxon>Heliantheae alliance</taxon>
        <taxon>Heliantheae</taxon>
        <taxon>Helianthus</taxon>
    </lineage>
</organism>
<reference evidence="1" key="2">
    <citation type="submission" date="2020-06" db="EMBL/GenBank/DDBJ databases">
        <title>Helianthus annuus Genome sequencing and assembly Release 2.</title>
        <authorList>
            <person name="Gouzy J."/>
            <person name="Langlade N."/>
            <person name="Munos S."/>
        </authorList>
    </citation>
    <scope>NUCLEOTIDE SEQUENCE</scope>
    <source>
        <tissue evidence="1">Leaves</tissue>
    </source>
</reference>
<sequence>MKQQKTRQCIVTIPAGTNGVTGPNIFFSETLNMDKVSWKDVR</sequence>
<dbReference type="Proteomes" id="UP000215914">
    <property type="component" value="Unassembled WGS sequence"/>
</dbReference>
<gene>
    <name evidence="1" type="ORF">HanXRQr2_Chr17g0800601</name>
</gene>
<evidence type="ECO:0000313" key="1">
    <source>
        <dbReference type="EMBL" id="KAF5755251.1"/>
    </source>
</evidence>
<reference evidence="1" key="1">
    <citation type="journal article" date="2017" name="Nature">
        <title>The sunflower genome provides insights into oil metabolism, flowering and Asterid evolution.</title>
        <authorList>
            <person name="Badouin H."/>
            <person name="Gouzy J."/>
            <person name="Grassa C.J."/>
            <person name="Murat F."/>
            <person name="Staton S.E."/>
            <person name="Cottret L."/>
            <person name="Lelandais-Briere C."/>
            <person name="Owens G.L."/>
            <person name="Carrere S."/>
            <person name="Mayjonade B."/>
            <person name="Legrand L."/>
            <person name="Gill N."/>
            <person name="Kane N.C."/>
            <person name="Bowers J.E."/>
            <person name="Hubner S."/>
            <person name="Bellec A."/>
            <person name="Berard A."/>
            <person name="Berges H."/>
            <person name="Blanchet N."/>
            <person name="Boniface M.C."/>
            <person name="Brunel D."/>
            <person name="Catrice O."/>
            <person name="Chaidir N."/>
            <person name="Claudel C."/>
            <person name="Donnadieu C."/>
            <person name="Faraut T."/>
            <person name="Fievet G."/>
            <person name="Helmstetter N."/>
            <person name="King M."/>
            <person name="Knapp S.J."/>
            <person name="Lai Z."/>
            <person name="Le Paslier M.C."/>
            <person name="Lippi Y."/>
            <person name="Lorenzon L."/>
            <person name="Mandel J.R."/>
            <person name="Marage G."/>
            <person name="Marchand G."/>
            <person name="Marquand E."/>
            <person name="Bret-Mestries E."/>
            <person name="Morien E."/>
            <person name="Nambeesan S."/>
            <person name="Nguyen T."/>
            <person name="Pegot-Espagnet P."/>
            <person name="Pouilly N."/>
            <person name="Raftis F."/>
            <person name="Sallet E."/>
            <person name="Schiex T."/>
            <person name="Thomas J."/>
            <person name="Vandecasteele C."/>
            <person name="Vares D."/>
            <person name="Vear F."/>
            <person name="Vautrin S."/>
            <person name="Crespi M."/>
            <person name="Mangin B."/>
            <person name="Burke J.M."/>
            <person name="Salse J."/>
            <person name="Munos S."/>
            <person name="Vincourt P."/>
            <person name="Rieseberg L.H."/>
            <person name="Langlade N.B."/>
        </authorList>
    </citation>
    <scope>NUCLEOTIDE SEQUENCE</scope>
    <source>
        <tissue evidence="1">Leaves</tissue>
    </source>
</reference>
<dbReference type="AlphaFoldDB" id="A0A9K3DH79"/>
<comment type="caution">
    <text evidence="1">The sequence shown here is derived from an EMBL/GenBank/DDBJ whole genome shotgun (WGS) entry which is preliminary data.</text>
</comment>
<keyword evidence="2" id="KW-1185">Reference proteome</keyword>
<dbReference type="Gramene" id="mRNA:HanXRQr2_Chr17g0800601">
    <property type="protein sequence ID" value="mRNA:HanXRQr2_Chr17g0800601"/>
    <property type="gene ID" value="HanXRQr2_Chr17g0800601"/>
</dbReference>
<protein>
    <submittedName>
        <fullName evidence="1">Uncharacterized protein</fullName>
    </submittedName>
</protein>